<dbReference type="AlphaFoldDB" id="A0A5S9QWA9"/>
<evidence type="ECO:0000313" key="1">
    <source>
        <dbReference type="EMBL" id="CAA0123548.1"/>
    </source>
</evidence>
<gene>
    <name evidence="1" type="ORF">OPDIPICF_02808</name>
</gene>
<proteinExistence type="predicted"/>
<accession>A0A5S9QWA9</accession>
<dbReference type="Proteomes" id="UP000441399">
    <property type="component" value="Unassembled WGS sequence"/>
</dbReference>
<reference evidence="1 2" key="1">
    <citation type="submission" date="2019-11" db="EMBL/GenBank/DDBJ databases">
        <authorList>
            <person name="Holert J."/>
        </authorList>
    </citation>
    <scope>NUCLEOTIDE SEQUENCE [LARGE SCALE GENOMIC DNA]</scope>
    <source>
        <strain evidence="1">SB11_3</strain>
    </source>
</reference>
<organism evidence="1 2">
    <name type="scientific">BD1-7 clade bacterium</name>
    <dbReference type="NCBI Taxonomy" id="2029982"/>
    <lineage>
        <taxon>Bacteria</taxon>
        <taxon>Pseudomonadati</taxon>
        <taxon>Pseudomonadota</taxon>
        <taxon>Gammaproteobacteria</taxon>
        <taxon>Cellvibrionales</taxon>
        <taxon>Spongiibacteraceae</taxon>
        <taxon>BD1-7 clade</taxon>
    </lineage>
</organism>
<name>A0A5S9QWA9_9GAMM</name>
<protein>
    <submittedName>
        <fullName evidence="1">Uncharacterized protein</fullName>
    </submittedName>
</protein>
<keyword evidence="2" id="KW-1185">Reference proteome</keyword>
<evidence type="ECO:0000313" key="2">
    <source>
        <dbReference type="Proteomes" id="UP000441399"/>
    </source>
</evidence>
<sequence>MQITSVAFVMPTEHVLGVPLYNGASSRIAASEVSVAEDARYDAFSELI</sequence>
<dbReference type="EMBL" id="CACSIO010000056">
    <property type="protein sequence ID" value="CAA0123548.1"/>
    <property type="molecule type" value="Genomic_DNA"/>
</dbReference>